<dbReference type="STRING" id="65393.PCC7424_4750"/>
<dbReference type="RefSeq" id="WP_015956692.1">
    <property type="nucleotide sequence ID" value="NC_011729.1"/>
</dbReference>
<evidence type="ECO:0000313" key="4">
    <source>
        <dbReference type="EMBL" id="ACK73109.1"/>
    </source>
</evidence>
<sequence>MIDEGYVKYQCHWVNSPSITREEIEDLNQWRNQFYQLGLIGQYDNGIGFGNVSIRCLDNPHQFIISGTKTGGLEQLTEKQYTLVTDYNWQENWLTCRGLIEASSEALTHAAVYTANPNINAVIHVHHLQLWKTLMNKVPTTAENIPYGTPEMAQEIIRLCQMGNLKEAKILVMRGHEEGIIAFGRNLDEAGNLLLLMFKQNDYELIKN</sequence>
<evidence type="ECO:0000256" key="2">
    <source>
        <dbReference type="ARBA" id="ARBA00023239"/>
    </source>
</evidence>
<dbReference type="SUPFAM" id="SSF53639">
    <property type="entry name" value="AraD/HMP-PK domain-like"/>
    <property type="match status" value="1"/>
</dbReference>
<dbReference type="Pfam" id="PF00596">
    <property type="entry name" value="Aldolase_II"/>
    <property type="match status" value="1"/>
</dbReference>
<dbReference type="KEGG" id="cyc:PCC7424_4750"/>
<dbReference type="EMBL" id="CP001291">
    <property type="protein sequence ID" value="ACK73109.1"/>
    <property type="molecule type" value="Genomic_DNA"/>
</dbReference>
<dbReference type="PANTHER" id="PTHR22789:SF0">
    <property type="entry name" value="3-OXO-TETRONATE 4-PHOSPHATE DECARBOXYLASE-RELATED"/>
    <property type="match status" value="1"/>
</dbReference>
<dbReference type="GO" id="GO:0016832">
    <property type="term" value="F:aldehyde-lyase activity"/>
    <property type="evidence" value="ECO:0007669"/>
    <property type="project" value="TreeGrafter"/>
</dbReference>
<feature type="domain" description="Class II aldolase/adducin N-terminal" evidence="3">
    <location>
        <begin position="48"/>
        <end position="194"/>
    </location>
</feature>
<evidence type="ECO:0000313" key="5">
    <source>
        <dbReference type="Proteomes" id="UP000002384"/>
    </source>
</evidence>
<dbReference type="GO" id="GO:0046872">
    <property type="term" value="F:metal ion binding"/>
    <property type="evidence" value="ECO:0007669"/>
    <property type="project" value="UniProtKB-KW"/>
</dbReference>
<evidence type="ECO:0000259" key="3">
    <source>
        <dbReference type="Pfam" id="PF00596"/>
    </source>
</evidence>
<dbReference type="AlphaFoldDB" id="B7KCY8"/>
<dbReference type="OrthoDB" id="422493at2"/>
<name>B7KCY8_GLOC7</name>
<keyword evidence="2" id="KW-0456">Lyase</keyword>
<accession>B7KCY8</accession>
<dbReference type="InterPro" id="IPR001303">
    <property type="entry name" value="Aldolase_II/adducin_N"/>
</dbReference>
<dbReference type="HOGENOM" id="CLU_088910_0_0_3"/>
<dbReference type="eggNOG" id="COG0235">
    <property type="taxonomic scope" value="Bacteria"/>
</dbReference>
<protein>
    <submittedName>
        <fullName evidence="4">Class II aldolase/adducin family protein</fullName>
    </submittedName>
</protein>
<dbReference type="PANTHER" id="PTHR22789">
    <property type="entry name" value="FUCULOSE PHOSPHATE ALDOLASE"/>
    <property type="match status" value="1"/>
</dbReference>
<keyword evidence="5" id="KW-1185">Reference proteome</keyword>
<dbReference type="InterPro" id="IPR050197">
    <property type="entry name" value="Aldolase_class_II_sugar_metab"/>
</dbReference>
<reference evidence="5" key="1">
    <citation type="journal article" date="2011" name="MBio">
        <title>Novel metabolic attributes of the genus Cyanothece, comprising a group of unicellular nitrogen-fixing Cyanobacteria.</title>
        <authorList>
            <person name="Bandyopadhyay A."/>
            <person name="Elvitigala T."/>
            <person name="Welsh E."/>
            <person name="Stockel J."/>
            <person name="Liberton M."/>
            <person name="Min H."/>
            <person name="Sherman L.A."/>
            <person name="Pakrasi H.B."/>
        </authorList>
    </citation>
    <scope>NUCLEOTIDE SEQUENCE [LARGE SCALE GENOMIC DNA]</scope>
    <source>
        <strain evidence="5">PCC 7424</strain>
    </source>
</reference>
<dbReference type="GO" id="GO:0019323">
    <property type="term" value="P:pentose catabolic process"/>
    <property type="evidence" value="ECO:0007669"/>
    <property type="project" value="TreeGrafter"/>
</dbReference>
<dbReference type="Gene3D" id="3.40.225.10">
    <property type="entry name" value="Class II aldolase/adducin N-terminal domain"/>
    <property type="match status" value="1"/>
</dbReference>
<dbReference type="InterPro" id="IPR036409">
    <property type="entry name" value="Aldolase_II/adducin_N_sf"/>
</dbReference>
<keyword evidence="1" id="KW-0479">Metal-binding</keyword>
<gene>
    <name evidence="4" type="ordered locus">PCC7424_4750</name>
</gene>
<evidence type="ECO:0000256" key="1">
    <source>
        <dbReference type="ARBA" id="ARBA00022723"/>
    </source>
</evidence>
<dbReference type="Proteomes" id="UP000002384">
    <property type="component" value="Chromosome"/>
</dbReference>
<dbReference type="GO" id="GO:0005829">
    <property type="term" value="C:cytosol"/>
    <property type="evidence" value="ECO:0007669"/>
    <property type="project" value="TreeGrafter"/>
</dbReference>
<organism evidence="4 5">
    <name type="scientific">Gloeothece citriformis (strain PCC 7424)</name>
    <name type="common">Cyanothece sp. (strain PCC 7424)</name>
    <dbReference type="NCBI Taxonomy" id="65393"/>
    <lineage>
        <taxon>Bacteria</taxon>
        <taxon>Bacillati</taxon>
        <taxon>Cyanobacteriota</taxon>
        <taxon>Cyanophyceae</taxon>
        <taxon>Oscillatoriophycideae</taxon>
        <taxon>Chroococcales</taxon>
        <taxon>Aphanothecaceae</taxon>
        <taxon>Gloeothece</taxon>
        <taxon>Gloeothece citriformis</taxon>
    </lineage>
</organism>
<proteinExistence type="predicted"/>